<evidence type="ECO:0000313" key="3">
    <source>
        <dbReference type="EMBL" id="WVZ72989.1"/>
    </source>
</evidence>
<accession>A0AAQ3TFG3</accession>
<sequence>MSKDLTSKMHLKMKLFLHKLQEGGSVPNHLTVLKEIVSDLQTMEALQAKKKMKQMMSSDGSASNGEALAARGRTKKKSNNGSKGYKLWNPQTQKVVLSRNVIFNETAMLSDNLSSDAPVEGQQKSSVQVEYFIDVDNTPENDNDAVQDAHIPHNSPIVDDSFFVEHSSPVVQPPQHSIAVDRAVRARKPVRRLIEECNIAYALSVAEEIEGNAEPSNYSEAITSADCNNLVTTMQDEMESLEKNGVIAEGGIKLA</sequence>
<evidence type="ECO:0000313" key="4">
    <source>
        <dbReference type="Proteomes" id="UP001341281"/>
    </source>
</evidence>
<dbReference type="AlphaFoldDB" id="A0AAQ3TFG3"/>
<protein>
    <recommendedName>
        <fullName evidence="2">Retroviral polymerase SH3-like domain-containing protein</fullName>
    </recommendedName>
</protein>
<name>A0AAQ3TFG3_PASNO</name>
<organism evidence="3 4">
    <name type="scientific">Paspalum notatum var. saurae</name>
    <dbReference type="NCBI Taxonomy" id="547442"/>
    <lineage>
        <taxon>Eukaryota</taxon>
        <taxon>Viridiplantae</taxon>
        <taxon>Streptophyta</taxon>
        <taxon>Embryophyta</taxon>
        <taxon>Tracheophyta</taxon>
        <taxon>Spermatophyta</taxon>
        <taxon>Magnoliopsida</taxon>
        <taxon>Liliopsida</taxon>
        <taxon>Poales</taxon>
        <taxon>Poaceae</taxon>
        <taxon>PACMAD clade</taxon>
        <taxon>Panicoideae</taxon>
        <taxon>Andropogonodae</taxon>
        <taxon>Paspaleae</taxon>
        <taxon>Paspalinae</taxon>
        <taxon>Paspalum</taxon>
    </lineage>
</organism>
<evidence type="ECO:0000259" key="2">
    <source>
        <dbReference type="Pfam" id="PF25597"/>
    </source>
</evidence>
<proteinExistence type="predicted"/>
<reference evidence="3 4" key="1">
    <citation type="submission" date="2024-02" db="EMBL/GenBank/DDBJ databases">
        <title>High-quality chromosome-scale genome assembly of Pensacola bahiagrass (Paspalum notatum Flugge var. saurae).</title>
        <authorList>
            <person name="Vega J.M."/>
            <person name="Podio M."/>
            <person name="Orjuela J."/>
            <person name="Siena L.A."/>
            <person name="Pessino S.C."/>
            <person name="Combes M.C."/>
            <person name="Mariac C."/>
            <person name="Albertini E."/>
            <person name="Pupilli F."/>
            <person name="Ortiz J.P.A."/>
            <person name="Leblanc O."/>
        </authorList>
    </citation>
    <scope>NUCLEOTIDE SEQUENCE [LARGE SCALE GENOMIC DNA]</scope>
    <source>
        <strain evidence="3">R1</strain>
        <tissue evidence="3">Leaf</tissue>
    </source>
</reference>
<dbReference type="EMBL" id="CP144748">
    <property type="protein sequence ID" value="WVZ72989.1"/>
    <property type="molecule type" value="Genomic_DNA"/>
</dbReference>
<evidence type="ECO:0000256" key="1">
    <source>
        <dbReference type="SAM" id="MobiDB-lite"/>
    </source>
</evidence>
<keyword evidence="4" id="KW-1185">Reference proteome</keyword>
<dbReference type="Pfam" id="PF25597">
    <property type="entry name" value="SH3_retrovirus"/>
    <property type="match status" value="1"/>
</dbReference>
<feature type="region of interest" description="Disordered" evidence="1">
    <location>
        <begin position="56"/>
        <end position="87"/>
    </location>
</feature>
<feature type="domain" description="Retroviral polymerase SH3-like" evidence="2">
    <location>
        <begin position="80"/>
        <end position="114"/>
    </location>
</feature>
<dbReference type="Proteomes" id="UP001341281">
    <property type="component" value="Chromosome 04"/>
</dbReference>
<dbReference type="InterPro" id="IPR057670">
    <property type="entry name" value="SH3_retrovirus"/>
</dbReference>
<gene>
    <name evidence="3" type="ORF">U9M48_021363</name>
</gene>